<reference evidence="2 3" key="1">
    <citation type="submission" date="2018-02" db="EMBL/GenBank/DDBJ databases">
        <title>Comparative genomes isolates from brazilian mangrove.</title>
        <authorList>
            <person name="Araujo J.E."/>
            <person name="Taketani R.G."/>
            <person name="Silva M.C.P."/>
            <person name="Loureco M.V."/>
            <person name="Andreote F.D."/>
        </authorList>
    </citation>
    <scope>NUCLEOTIDE SEQUENCE [LARGE SCALE GENOMIC DNA]</scope>
    <source>
        <strain evidence="2 3">Hex-1 MGV</strain>
    </source>
</reference>
<keyword evidence="1" id="KW-0812">Transmembrane</keyword>
<organism evidence="2 3">
    <name type="scientific">Blastopirellula marina</name>
    <dbReference type="NCBI Taxonomy" id="124"/>
    <lineage>
        <taxon>Bacteria</taxon>
        <taxon>Pseudomonadati</taxon>
        <taxon>Planctomycetota</taxon>
        <taxon>Planctomycetia</taxon>
        <taxon>Pirellulales</taxon>
        <taxon>Pirellulaceae</taxon>
        <taxon>Blastopirellula</taxon>
    </lineage>
</organism>
<feature type="transmembrane region" description="Helical" evidence="1">
    <location>
        <begin position="12"/>
        <end position="34"/>
    </location>
</feature>
<dbReference type="InterPro" id="IPR032675">
    <property type="entry name" value="LRR_dom_sf"/>
</dbReference>
<evidence type="ECO:0008006" key="4">
    <source>
        <dbReference type="Google" id="ProtNLM"/>
    </source>
</evidence>
<evidence type="ECO:0000256" key="1">
    <source>
        <dbReference type="SAM" id="Phobius"/>
    </source>
</evidence>
<keyword evidence="1" id="KW-1133">Transmembrane helix</keyword>
<dbReference type="Gene3D" id="3.80.10.10">
    <property type="entry name" value="Ribonuclease Inhibitor"/>
    <property type="match status" value="2"/>
</dbReference>
<evidence type="ECO:0000313" key="3">
    <source>
        <dbReference type="Proteomes" id="UP000238322"/>
    </source>
</evidence>
<comment type="caution">
    <text evidence="2">The sequence shown here is derived from an EMBL/GenBank/DDBJ whole genome shotgun (WGS) entry which is preliminary data.</text>
</comment>
<accession>A0A2S8FUQ1</accession>
<protein>
    <recommendedName>
        <fullName evidence="4">Leucine Rich repeats (2 copies)</fullName>
    </recommendedName>
</protein>
<dbReference type="RefSeq" id="WP_105329200.1">
    <property type="nucleotide sequence ID" value="NZ_PUHY01000006.1"/>
</dbReference>
<dbReference type="EMBL" id="PUHY01000006">
    <property type="protein sequence ID" value="PQO35911.1"/>
    <property type="molecule type" value="Genomic_DNA"/>
</dbReference>
<evidence type="ECO:0000313" key="2">
    <source>
        <dbReference type="EMBL" id="PQO35911.1"/>
    </source>
</evidence>
<dbReference type="Proteomes" id="UP000238322">
    <property type="component" value="Unassembled WGS sequence"/>
</dbReference>
<dbReference type="SUPFAM" id="SSF52047">
    <property type="entry name" value="RNI-like"/>
    <property type="match status" value="1"/>
</dbReference>
<gene>
    <name evidence="2" type="ORF">C5Y83_08225</name>
</gene>
<keyword evidence="1" id="KW-0472">Membrane</keyword>
<name>A0A2S8FUQ1_9BACT</name>
<proteinExistence type="predicted"/>
<sequence length="386" mass="44466">MFDQIKKNIPRFTLRTAFISLVVLSFVFAVTSMLTHGYRREVRNAQALIENYKATVSTSLYGDRDFVVRPSMPITGPWAYSFGRLFMPIRTIEIKNAKLGDEAWETMGKLDDPMILVLEDCQITTSGPTFSRMPRLWRIHLRRTNVTAAQMGEIAQLDNLQDLRFDGCNDEPFRWLDQLCFVSRVRKIYFNHYVISHAQLQTLTDGMWYRIDLSNSHIDLGRLEELPPNNQYTQYMSVLKPHLAESMRREDLPRFCAHDYGLANTNVGDQFVAKMLFQDNYYDLDLSGTNISDDTLELLGTVSHPVRRLAFNDTNVTDDGLRHLFKMEIEEDIELFGTQVTRRSLDDLEKLGRGNCPSYDKLKAAIEAHLFTSTLKQKGQQVPGGR</sequence>
<dbReference type="AlphaFoldDB" id="A0A2S8FUQ1"/>